<protein>
    <submittedName>
        <fullName evidence="2">Uncharacterized protein</fullName>
    </submittedName>
</protein>
<reference evidence="2 3" key="3">
    <citation type="journal article" date="2012" name="Int. J. Syst. Evol. Microbiol.">
        <title>Vibrio caribbeanicus sp. nov., isolated from the marine sponge Scleritoderma cyanea.</title>
        <authorList>
            <person name="Hoffmann M."/>
            <person name="Monday S.R."/>
            <person name="Allard M.W."/>
            <person name="Strain E.A."/>
            <person name="Whittaker P."/>
            <person name="Naum M."/>
            <person name="McCarthy P.J."/>
            <person name="Lopez J.V."/>
            <person name="Fischer M."/>
            <person name="Brown E.W."/>
        </authorList>
    </citation>
    <scope>NUCLEOTIDE SEQUENCE [LARGE SCALE GENOMIC DNA]</scope>
    <source>
        <strain evidence="2">CIP 102891</strain>
        <strain evidence="3">CIP 102891 / ATCC 33934</strain>
    </source>
</reference>
<reference evidence="1 4" key="1">
    <citation type="submission" date="2009-10" db="EMBL/GenBank/DDBJ databases">
        <authorList>
            <consortium name="Los Alamos National Laboratory (LANL)"/>
            <consortium name="National Microbial Pathogen Data Resource (NMPDR)"/>
            <person name="Munk A.C."/>
            <person name="Chertkov O."/>
            <person name="Tapia R."/>
            <person name="Green L."/>
            <person name="Rogers Y."/>
            <person name="Detter J.C."/>
            <person name="Bruce D."/>
            <person name="Brettin T.S."/>
            <person name="Colwell R.R."/>
            <person name="Huq A."/>
            <person name="Grim C.J."/>
            <person name="Hasan N.A."/>
            <person name="Bartels D."/>
            <person name="Vonstein V."/>
        </authorList>
    </citation>
    <scope>NUCLEOTIDE SEQUENCE [LARGE SCALE GENOMIC DNA]</scope>
    <source>
        <strain evidence="1 4">CIP 102891</strain>
    </source>
</reference>
<dbReference type="AlphaFoldDB" id="C9QK95"/>
<evidence type="ECO:0000313" key="3">
    <source>
        <dbReference type="Proteomes" id="UP000002817"/>
    </source>
</evidence>
<dbReference type="EMBL" id="ACZV01000005">
    <property type="protein sequence ID" value="EEX92090.1"/>
    <property type="molecule type" value="Genomic_DNA"/>
</dbReference>
<organism evidence="2 3">
    <name type="scientific">Vibrio orientalis CIP 102891 = ATCC 33934</name>
    <dbReference type="NCBI Taxonomy" id="675816"/>
    <lineage>
        <taxon>Bacteria</taxon>
        <taxon>Pseudomonadati</taxon>
        <taxon>Pseudomonadota</taxon>
        <taxon>Gammaproteobacteria</taxon>
        <taxon>Vibrionales</taxon>
        <taxon>Vibrionaceae</taxon>
        <taxon>Vibrio</taxon>
        <taxon>Vibrio oreintalis group</taxon>
    </lineage>
</organism>
<dbReference type="PATRIC" id="fig|675816.5.peg.3939"/>
<evidence type="ECO:0000313" key="1">
    <source>
        <dbReference type="EMBL" id="EEX92090.1"/>
    </source>
</evidence>
<dbReference type="EMBL" id="AFWH01000077">
    <property type="protein sequence ID" value="EGU45543.1"/>
    <property type="molecule type" value="Genomic_DNA"/>
</dbReference>
<dbReference type="Proteomes" id="UP000002817">
    <property type="component" value="Unassembled WGS sequence"/>
</dbReference>
<name>C9QK95_VIBOR</name>
<gene>
    <name evidence="1" type="ORF">VIA_002734</name>
    <name evidence="2" type="ORF">VIOR3934_13652</name>
</gene>
<proteinExistence type="predicted"/>
<evidence type="ECO:0000313" key="4">
    <source>
        <dbReference type="Proteomes" id="UP000003515"/>
    </source>
</evidence>
<dbReference type="Proteomes" id="UP000003515">
    <property type="component" value="Unassembled WGS sequence"/>
</dbReference>
<evidence type="ECO:0000313" key="2">
    <source>
        <dbReference type="EMBL" id="EGU45543.1"/>
    </source>
</evidence>
<accession>C9QK95</accession>
<comment type="caution">
    <text evidence="2">The sequence shown here is derived from an EMBL/GenBank/DDBJ whole genome shotgun (WGS) entry which is preliminary data.</text>
</comment>
<keyword evidence="4" id="KW-1185">Reference proteome</keyword>
<sequence>MNTDATDFASSDEAKFSSHLSTLCAIYHGAINLSLEKERFKPREKSPDDCFTSVLRSLGLSMEFNDIIAHKLDA</sequence>
<dbReference type="RefSeq" id="WP_004413643.1">
    <property type="nucleotide sequence ID" value="NZ_ACZV01000005.1"/>
</dbReference>
<reference evidence="2" key="2">
    <citation type="submission" date="2011-08" db="EMBL/GenBank/DDBJ databases">
        <authorList>
            <person name="Hoffman M."/>
            <person name="Strain E.A."/>
            <person name="Brown E."/>
            <person name="Allard M.W."/>
        </authorList>
    </citation>
    <scope>NUCLEOTIDE SEQUENCE</scope>
    <source>
        <strain evidence="2">CIP 102891</strain>
    </source>
</reference>